<dbReference type="SUPFAM" id="SSF50156">
    <property type="entry name" value="PDZ domain-like"/>
    <property type="match status" value="1"/>
</dbReference>
<feature type="transmembrane region" description="Helical" evidence="4">
    <location>
        <begin position="171"/>
        <end position="193"/>
    </location>
</feature>
<dbReference type="RefSeq" id="WP_103683512.1">
    <property type="nucleotide sequence ID" value="NZ_PQGG01000012.1"/>
</dbReference>
<evidence type="ECO:0000256" key="2">
    <source>
        <dbReference type="ARBA" id="ARBA00022777"/>
    </source>
</evidence>
<organism evidence="6 7">
    <name type="scientific">Zhongshania marina</name>
    <dbReference type="NCBI Taxonomy" id="2304603"/>
    <lineage>
        <taxon>Bacteria</taxon>
        <taxon>Pseudomonadati</taxon>
        <taxon>Pseudomonadota</taxon>
        <taxon>Gammaproteobacteria</taxon>
        <taxon>Cellvibrionales</taxon>
        <taxon>Spongiibacteraceae</taxon>
        <taxon>Zhongshania</taxon>
    </lineage>
</organism>
<keyword evidence="2" id="KW-0418">Kinase</keyword>
<evidence type="ECO:0000313" key="7">
    <source>
        <dbReference type="Proteomes" id="UP000237222"/>
    </source>
</evidence>
<dbReference type="GO" id="GO:0000160">
    <property type="term" value="P:phosphorelay signal transduction system"/>
    <property type="evidence" value="ECO:0007669"/>
    <property type="project" value="UniProtKB-KW"/>
</dbReference>
<feature type="transmembrane region" description="Helical" evidence="4">
    <location>
        <begin position="235"/>
        <end position="254"/>
    </location>
</feature>
<evidence type="ECO:0000256" key="1">
    <source>
        <dbReference type="ARBA" id="ARBA00022679"/>
    </source>
</evidence>
<dbReference type="Gene3D" id="1.20.5.1930">
    <property type="match status" value="1"/>
</dbReference>
<name>A0A2S4HIF1_9GAMM</name>
<dbReference type="InterPro" id="IPR036890">
    <property type="entry name" value="HATPase_C_sf"/>
</dbReference>
<dbReference type="InterPro" id="IPR050482">
    <property type="entry name" value="Sensor_HK_TwoCompSys"/>
</dbReference>
<evidence type="ECO:0000256" key="3">
    <source>
        <dbReference type="ARBA" id="ARBA00023012"/>
    </source>
</evidence>
<feature type="transmembrane region" description="Helical" evidence="4">
    <location>
        <begin position="266"/>
        <end position="283"/>
    </location>
</feature>
<dbReference type="OrthoDB" id="9797605at2"/>
<sequence length="730" mass="82502">MDAPQTTLLRYGIITLLTSIAVITLLCNNYWLGASFKSYDDIDGIFVATIHENGPAFAANLAINDHIIAVESASGSPYTFLTSDTVVDPGLLATYKQYRHFFERQAKLQEIQAGGELIFTLANGDQVVVQTPSFRPISSLPWTLWYQLICAAIALLACAIVSAFQRKNPAAFYYGFTGIGIAIVIYTNCYFSARELSFPSTTFYILSKINWLGVCTLGWGLICTLWYYPRRLATFPLGPAMSVMFTSCLLWDWLEIPTSLEIGQRIPLYLGFTAALLLAGIQWHRQSSDPIARAAMRWFFLSWFSGTGAFLFFVLIPITFKTDWGIDYVSATGLLPLLQIGIALGILRYRLFDLDRWAMRIWLWFLGGSLVILMDAILVYWLNINASISLTFALVCVGWLYFPLRQFLWHRMGWNPLKINFQTVFPNLLKSVLNVESQEGIGSRWRSLLKDLYHPLSITEIAEDPPEIQRTEYGLSILIPAFPGAPPLKLSGANRGGRLMGPEDEQFIASLWQLHNGAQVFRQAFEQGVAKERERVARDLHDDIASDLLGLIYSAPDNESRQRAQNAFQDLRVIIQGMESDHLPLLSNIQGWYIDTEERCRAANITLHWQQAEEMDLHLPSRRIVNLRRAFREAISNVIKHSQATEMNISIRRIKNYSTNLLMIVIKDNGIGMDENSNNGRGIRNISNRLEELGGCAKWSVANQLVGTELILEVPLGIEVSRNDSQHTYQ</sequence>
<feature type="transmembrane region" description="Helical" evidence="4">
    <location>
        <begin position="295"/>
        <end position="316"/>
    </location>
</feature>
<reference evidence="6" key="1">
    <citation type="submission" date="2018-01" db="EMBL/GenBank/DDBJ databases">
        <authorList>
            <person name="Yu X.-D."/>
        </authorList>
    </citation>
    <scope>NUCLEOTIDE SEQUENCE</scope>
    <source>
        <strain evidence="6">ZX-21</strain>
    </source>
</reference>
<dbReference type="AlphaFoldDB" id="A0A2S4HIF1"/>
<dbReference type="GO" id="GO:0016301">
    <property type="term" value="F:kinase activity"/>
    <property type="evidence" value="ECO:0007669"/>
    <property type="project" value="UniProtKB-KW"/>
</dbReference>
<evidence type="ECO:0000259" key="5">
    <source>
        <dbReference type="Pfam" id="PF02518"/>
    </source>
</evidence>
<evidence type="ECO:0000313" key="6">
    <source>
        <dbReference type="EMBL" id="POP53753.1"/>
    </source>
</evidence>
<feature type="transmembrane region" description="Helical" evidence="4">
    <location>
        <begin position="12"/>
        <end position="31"/>
    </location>
</feature>
<dbReference type="SUPFAM" id="SSF55874">
    <property type="entry name" value="ATPase domain of HSP90 chaperone/DNA topoisomerase II/histidine kinase"/>
    <property type="match status" value="1"/>
</dbReference>
<feature type="transmembrane region" description="Helical" evidence="4">
    <location>
        <begin position="388"/>
        <end position="404"/>
    </location>
</feature>
<dbReference type="InterPro" id="IPR003594">
    <property type="entry name" value="HATPase_dom"/>
</dbReference>
<keyword evidence="4" id="KW-0812">Transmembrane</keyword>
<dbReference type="Gene3D" id="3.30.565.10">
    <property type="entry name" value="Histidine kinase-like ATPase, C-terminal domain"/>
    <property type="match status" value="1"/>
</dbReference>
<proteinExistence type="predicted"/>
<dbReference type="Pfam" id="PF02518">
    <property type="entry name" value="HATPase_c"/>
    <property type="match status" value="1"/>
</dbReference>
<dbReference type="PANTHER" id="PTHR24421">
    <property type="entry name" value="NITRATE/NITRITE SENSOR PROTEIN NARX-RELATED"/>
    <property type="match status" value="1"/>
</dbReference>
<comment type="caution">
    <text evidence="6">The sequence shown here is derived from an EMBL/GenBank/DDBJ whole genome shotgun (WGS) entry which is preliminary data.</text>
</comment>
<accession>A0A2S4HIF1</accession>
<dbReference type="Proteomes" id="UP000237222">
    <property type="component" value="Unassembled WGS sequence"/>
</dbReference>
<dbReference type="InterPro" id="IPR036034">
    <property type="entry name" value="PDZ_sf"/>
</dbReference>
<dbReference type="EMBL" id="PQGG01000012">
    <property type="protein sequence ID" value="POP53753.1"/>
    <property type="molecule type" value="Genomic_DNA"/>
</dbReference>
<evidence type="ECO:0000256" key="4">
    <source>
        <dbReference type="SAM" id="Phobius"/>
    </source>
</evidence>
<keyword evidence="3" id="KW-0902">Two-component regulatory system</keyword>
<feature type="transmembrane region" description="Helical" evidence="4">
    <location>
        <begin position="144"/>
        <end position="164"/>
    </location>
</feature>
<feature type="transmembrane region" description="Helical" evidence="4">
    <location>
        <begin position="361"/>
        <end position="382"/>
    </location>
</feature>
<keyword evidence="1" id="KW-0808">Transferase</keyword>
<protein>
    <recommendedName>
        <fullName evidence="5">Histidine kinase/HSP90-like ATPase domain-containing protein</fullName>
    </recommendedName>
</protein>
<feature type="domain" description="Histidine kinase/HSP90-like ATPase" evidence="5">
    <location>
        <begin position="626"/>
        <end position="715"/>
    </location>
</feature>
<keyword evidence="4" id="KW-0472">Membrane</keyword>
<gene>
    <name evidence="6" type="ORF">C0068_05640</name>
</gene>
<keyword evidence="4" id="KW-1133">Transmembrane helix</keyword>
<feature type="transmembrane region" description="Helical" evidence="4">
    <location>
        <begin position="205"/>
        <end position="228"/>
    </location>
</feature>
<feature type="transmembrane region" description="Helical" evidence="4">
    <location>
        <begin position="328"/>
        <end position="349"/>
    </location>
</feature>